<dbReference type="AlphaFoldDB" id="A0A9P6LXV4"/>
<proteinExistence type="predicted"/>
<accession>A0A9P6LXV4</accession>
<evidence type="ECO:0000313" key="6">
    <source>
        <dbReference type="EMBL" id="KAF9949985.1"/>
    </source>
</evidence>
<evidence type="ECO:0000313" key="7">
    <source>
        <dbReference type="Proteomes" id="UP000738359"/>
    </source>
</evidence>
<dbReference type="Proteomes" id="UP000738359">
    <property type="component" value="Unassembled WGS sequence"/>
</dbReference>
<name>A0A9P6LXV4_MORAP</name>
<keyword evidence="3" id="KW-0862">Zinc</keyword>
<dbReference type="InterPro" id="IPR043145">
    <property type="entry name" value="Znf_ZZ_sf"/>
</dbReference>
<keyword evidence="1" id="KW-0479">Metal-binding</keyword>
<feature type="region of interest" description="Disordered" evidence="4">
    <location>
        <begin position="358"/>
        <end position="379"/>
    </location>
</feature>
<dbReference type="InterPro" id="IPR013783">
    <property type="entry name" value="Ig-like_fold"/>
</dbReference>
<dbReference type="Gene3D" id="3.30.60.90">
    <property type="match status" value="1"/>
</dbReference>
<reference evidence="6" key="1">
    <citation type="journal article" date="2020" name="Fungal Divers.">
        <title>Resolving the Mortierellaceae phylogeny through synthesis of multi-gene phylogenetics and phylogenomics.</title>
        <authorList>
            <person name="Vandepol N."/>
            <person name="Liber J."/>
            <person name="Desiro A."/>
            <person name="Na H."/>
            <person name="Kennedy M."/>
            <person name="Barry K."/>
            <person name="Grigoriev I.V."/>
            <person name="Miller A.N."/>
            <person name="O'Donnell K."/>
            <person name="Stajich J.E."/>
            <person name="Bonito G."/>
        </authorList>
    </citation>
    <scope>NUCLEOTIDE SEQUENCE</scope>
    <source>
        <strain evidence="6">CK1249</strain>
    </source>
</reference>
<dbReference type="PANTHER" id="PTHR20930:SF0">
    <property type="entry name" value="PROTEIN ILRUN"/>
    <property type="match status" value="1"/>
</dbReference>
<protein>
    <recommendedName>
        <fullName evidence="5">Nbr1 FW domain-containing protein</fullName>
    </recommendedName>
</protein>
<dbReference type="Pfam" id="PF16158">
    <property type="entry name" value="N_BRCA1_IG"/>
    <property type="match status" value="1"/>
</dbReference>
<evidence type="ECO:0000256" key="1">
    <source>
        <dbReference type="ARBA" id="ARBA00022723"/>
    </source>
</evidence>
<dbReference type="SUPFAM" id="SSF57850">
    <property type="entry name" value="RING/U-box"/>
    <property type="match status" value="1"/>
</dbReference>
<evidence type="ECO:0000256" key="2">
    <source>
        <dbReference type="ARBA" id="ARBA00022771"/>
    </source>
</evidence>
<dbReference type="Gene3D" id="2.60.40.10">
    <property type="entry name" value="Immunoglobulins"/>
    <property type="match status" value="1"/>
</dbReference>
<evidence type="ECO:0000256" key="4">
    <source>
        <dbReference type="SAM" id="MobiDB-lite"/>
    </source>
</evidence>
<feature type="compositionally biased region" description="Basic and acidic residues" evidence="4">
    <location>
        <begin position="358"/>
        <end position="369"/>
    </location>
</feature>
<dbReference type="PANTHER" id="PTHR20930">
    <property type="entry name" value="OVARIAN CARCINOMA ANTIGEN CA125-RELATED"/>
    <property type="match status" value="1"/>
</dbReference>
<feature type="domain" description="Nbr1 FW" evidence="5">
    <location>
        <begin position="160"/>
        <end position="264"/>
    </location>
</feature>
<feature type="non-terminal residue" evidence="6">
    <location>
        <position position="404"/>
    </location>
</feature>
<evidence type="ECO:0000256" key="3">
    <source>
        <dbReference type="ARBA" id="ARBA00022833"/>
    </source>
</evidence>
<sequence>CGNCPDYDLCGNCESSPVPLHDPNHVFIKIRKPISNRQTPAVPLLPTLYKKGWGRTVCYHAQATGQRCPAGDPSRTAAAPQPQKPVVTADNTVTLEPSAVEKTVVTTAPSSVRSTKSVRNSPSIKAVETEEIAQTKASVKTGVVAKTETGPKALFVKNINIHDGTVIQAGSQFLKIWEMSNPGPDEWPKDTAVQFVGGDRMFTDADLNEKNVCFRITLAKVGESVCVTADLKAPSLPGRYVSFWRLVSPTGEPFGHRIWCDIVVEEGSESGSDSVGSSTMIFPMVECPDSKNILSLERLNANAASEAAVSGTGSIRAASAVSVYTADGGTTTSLTEDQLSTVSGKLTTRSVVSSLFGRDESSVNEHGSDDESVSDGFRNERFFSDSEDDFVVVDTEDEESDGDA</sequence>
<organism evidence="6 7">
    <name type="scientific">Mortierella alpina</name>
    <name type="common">Oleaginous fungus</name>
    <name type="synonym">Mortierella renispora</name>
    <dbReference type="NCBI Taxonomy" id="64518"/>
    <lineage>
        <taxon>Eukaryota</taxon>
        <taxon>Fungi</taxon>
        <taxon>Fungi incertae sedis</taxon>
        <taxon>Mucoromycota</taxon>
        <taxon>Mortierellomycotina</taxon>
        <taxon>Mortierellomycetes</taxon>
        <taxon>Mortierellales</taxon>
        <taxon>Mortierellaceae</taxon>
        <taxon>Mortierella</taxon>
    </lineage>
</organism>
<dbReference type="OrthoDB" id="661148at2759"/>
<gene>
    <name evidence="6" type="ORF">BGZ70_001558</name>
</gene>
<keyword evidence="7" id="KW-1185">Reference proteome</keyword>
<comment type="caution">
    <text evidence="6">The sequence shown here is derived from an EMBL/GenBank/DDBJ whole genome shotgun (WGS) entry which is preliminary data.</text>
</comment>
<dbReference type="GO" id="GO:0008270">
    <property type="term" value="F:zinc ion binding"/>
    <property type="evidence" value="ECO:0007669"/>
    <property type="project" value="UniProtKB-KW"/>
</dbReference>
<dbReference type="CDD" id="cd14947">
    <property type="entry name" value="NBR1_like"/>
    <property type="match status" value="1"/>
</dbReference>
<evidence type="ECO:0000259" key="5">
    <source>
        <dbReference type="Pfam" id="PF16158"/>
    </source>
</evidence>
<dbReference type="EMBL" id="JAAAHY010001351">
    <property type="protein sequence ID" value="KAF9949985.1"/>
    <property type="molecule type" value="Genomic_DNA"/>
</dbReference>
<dbReference type="InterPro" id="IPR032350">
    <property type="entry name" value="Nbr1_FW"/>
</dbReference>
<keyword evidence="2" id="KW-0863">Zinc-finger</keyword>